<reference evidence="4" key="1">
    <citation type="journal article" date="2018" name="Nat. Microbiol.">
        <title>Leveraging single-cell genomics to expand the fungal tree of life.</title>
        <authorList>
            <person name="Ahrendt S.R."/>
            <person name="Quandt C.A."/>
            <person name="Ciobanu D."/>
            <person name="Clum A."/>
            <person name="Salamov A."/>
            <person name="Andreopoulos B."/>
            <person name="Cheng J.F."/>
            <person name="Woyke T."/>
            <person name="Pelin A."/>
            <person name="Henrissat B."/>
            <person name="Reynolds N.K."/>
            <person name="Benny G.L."/>
            <person name="Smith M.E."/>
            <person name="James T.Y."/>
            <person name="Grigoriev I.V."/>
        </authorList>
    </citation>
    <scope>NUCLEOTIDE SEQUENCE [LARGE SCALE GENOMIC DNA]</scope>
</reference>
<keyword evidence="2" id="KW-0812">Transmembrane</keyword>
<feature type="non-terminal residue" evidence="3">
    <location>
        <position position="1"/>
    </location>
</feature>
<sequence>WDELARRLRDARARRGDSGGGFDRPPESWDHDEWNPVAHPPPGASTGPAESDADEVYTREEMTRDASMLFSTILIVYCGLGTVAVGTVWMLERDPAHMRERGEIQRKNLEEWWGRSLVGFPVSGGRPPPAPHGV</sequence>
<evidence type="ECO:0000313" key="4">
    <source>
        <dbReference type="Proteomes" id="UP000269721"/>
    </source>
</evidence>
<accession>A0A4P9W3K0</accession>
<dbReference type="AlphaFoldDB" id="A0A4P9W3K0"/>
<keyword evidence="4" id="KW-1185">Reference proteome</keyword>
<evidence type="ECO:0000313" key="3">
    <source>
        <dbReference type="EMBL" id="RKO86899.1"/>
    </source>
</evidence>
<gene>
    <name evidence="3" type="ORF">BDK51DRAFT_26510</name>
</gene>
<keyword evidence="2" id="KW-1133">Transmembrane helix</keyword>
<protein>
    <submittedName>
        <fullName evidence="3">Uncharacterized protein</fullName>
    </submittedName>
</protein>
<feature type="region of interest" description="Disordered" evidence="1">
    <location>
        <begin position="1"/>
        <end position="59"/>
    </location>
</feature>
<dbReference type="Proteomes" id="UP000269721">
    <property type="component" value="Unassembled WGS sequence"/>
</dbReference>
<evidence type="ECO:0000256" key="2">
    <source>
        <dbReference type="SAM" id="Phobius"/>
    </source>
</evidence>
<feature type="compositionally biased region" description="Basic and acidic residues" evidence="1">
    <location>
        <begin position="24"/>
        <end position="34"/>
    </location>
</feature>
<feature type="compositionally biased region" description="Basic and acidic residues" evidence="1">
    <location>
        <begin position="1"/>
        <end position="17"/>
    </location>
</feature>
<proteinExistence type="predicted"/>
<organism evidence="3 4">
    <name type="scientific">Blyttiomyces helicus</name>
    <dbReference type="NCBI Taxonomy" id="388810"/>
    <lineage>
        <taxon>Eukaryota</taxon>
        <taxon>Fungi</taxon>
        <taxon>Fungi incertae sedis</taxon>
        <taxon>Chytridiomycota</taxon>
        <taxon>Chytridiomycota incertae sedis</taxon>
        <taxon>Chytridiomycetes</taxon>
        <taxon>Chytridiomycetes incertae sedis</taxon>
        <taxon>Blyttiomyces</taxon>
    </lineage>
</organism>
<name>A0A4P9W3K0_9FUNG</name>
<evidence type="ECO:0000256" key="1">
    <source>
        <dbReference type="SAM" id="MobiDB-lite"/>
    </source>
</evidence>
<keyword evidence="2" id="KW-0472">Membrane</keyword>
<feature type="transmembrane region" description="Helical" evidence="2">
    <location>
        <begin position="68"/>
        <end position="91"/>
    </location>
</feature>
<dbReference type="EMBL" id="KZ997828">
    <property type="protein sequence ID" value="RKO86899.1"/>
    <property type="molecule type" value="Genomic_DNA"/>
</dbReference>